<dbReference type="Gene3D" id="3.40.50.2000">
    <property type="entry name" value="Glycogen Phosphorylase B"/>
    <property type="match status" value="1"/>
</dbReference>
<proteinExistence type="predicted"/>
<dbReference type="PANTHER" id="PTHR21015">
    <property type="entry name" value="UDP-N-ACETYLGLUCOSAMINE--N-ACETYLMURAMYL-(PENTAPEPTIDE) PYROPHOSPHORYL-UNDECAPRENOL N-ACETYLGLUCOSAMINE TRANSFERASE 1"/>
    <property type="match status" value="1"/>
</dbReference>
<dbReference type="GO" id="GO:0016740">
    <property type="term" value="F:transferase activity"/>
    <property type="evidence" value="ECO:0007669"/>
    <property type="project" value="UniProtKB-KW"/>
</dbReference>
<protein>
    <submittedName>
        <fullName evidence="1">Glycosyl transferase family 28 protein</fullName>
    </submittedName>
</protein>
<accession>A0ABT7PP75</accession>
<organism evidence="1 2">
    <name type="scientific">Roseiconus lacunae</name>
    <dbReference type="NCBI Taxonomy" id="2605694"/>
    <lineage>
        <taxon>Bacteria</taxon>
        <taxon>Pseudomonadati</taxon>
        <taxon>Planctomycetota</taxon>
        <taxon>Planctomycetia</taxon>
        <taxon>Pirellulales</taxon>
        <taxon>Pirellulaceae</taxon>
        <taxon>Roseiconus</taxon>
    </lineage>
</organism>
<evidence type="ECO:0000313" key="1">
    <source>
        <dbReference type="EMBL" id="MDM4018313.1"/>
    </source>
</evidence>
<keyword evidence="2" id="KW-1185">Reference proteome</keyword>
<keyword evidence="1" id="KW-0808">Transferase</keyword>
<sequence>MNDLQIGFYVHYHGMGHKRRTEAILRHLKVPSSVITSRLGDLDWKGANLLEVIEIACDIDDVSFEGAARSQDVPALHYAPLWTDSITRRVAEYTAWLSRTKPDLMVVDVSAEISMLTRLASIPQVVVRQHGDRRDPAHLNAYAAAEALLAPFPRCMEDELTPDWVIDKSVYLSGFSAHSDDDKTVSFSRPTIVVMFGKGGTDSQASRLAEAATAVSDFDWVVVGKEKPPAMTQPMNLRYVGWTDQPLKYVRAATMVVSAAGHNSVMELGRERARFIAIAEERPFDEQRRKVHILNRERLAVGVPQWPKVDEWKTLIGRAMNLDPSPWDTIYREDGAIEAARFLELAALRSNLLRRGEQSGTTSLCSGLFPNSQIAEMGQNAS</sequence>
<dbReference type="Proteomes" id="UP001239462">
    <property type="component" value="Unassembled WGS sequence"/>
</dbReference>
<evidence type="ECO:0000313" key="2">
    <source>
        <dbReference type="Proteomes" id="UP001239462"/>
    </source>
</evidence>
<reference evidence="1 2" key="1">
    <citation type="submission" date="2023-06" db="EMBL/GenBank/DDBJ databases">
        <title>Roseiconus lacunae JC819 isolated from Gulf of Mannar region, Tamil Nadu.</title>
        <authorList>
            <person name="Pk S."/>
            <person name="Ch S."/>
            <person name="Ch V.R."/>
        </authorList>
    </citation>
    <scope>NUCLEOTIDE SEQUENCE [LARGE SCALE GENOMIC DNA]</scope>
    <source>
        <strain evidence="1 2">JC819</strain>
    </source>
</reference>
<dbReference type="SUPFAM" id="SSF53756">
    <property type="entry name" value="UDP-Glycosyltransferase/glycogen phosphorylase"/>
    <property type="match status" value="1"/>
</dbReference>
<dbReference type="RefSeq" id="WP_200836509.1">
    <property type="nucleotide sequence ID" value="NZ_JASZZN010000020.1"/>
</dbReference>
<dbReference type="PANTHER" id="PTHR21015:SF22">
    <property type="entry name" value="GLYCOSYLTRANSFERASE"/>
    <property type="match status" value="1"/>
</dbReference>
<comment type="caution">
    <text evidence="1">The sequence shown here is derived from an EMBL/GenBank/DDBJ whole genome shotgun (WGS) entry which is preliminary data.</text>
</comment>
<name>A0ABT7PP75_9BACT</name>
<gene>
    <name evidence="1" type="ORF">QTN89_22875</name>
</gene>
<dbReference type="EMBL" id="JASZZN010000020">
    <property type="protein sequence ID" value="MDM4018313.1"/>
    <property type="molecule type" value="Genomic_DNA"/>
</dbReference>